<gene>
    <name evidence="4" type="ORF">HNQ39_004602</name>
</gene>
<dbReference type="EC" id="3.6.1.13" evidence="4"/>
<dbReference type="Pfam" id="PF00293">
    <property type="entry name" value="NUDIX"/>
    <property type="match status" value="1"/>
</dbReference>
<dbReference type="Proteomes" id="UP000520814">
    <property type="component" value="Unassembled WGS sequence"/>
</dbReference>
<dbReference type="CDD" id="cd03424">
    <property type="entry name" value="NUDIX_ADPRase_Nudt5_UGPPase_Nudt14"/>
    <property type="match status" value="1"/>
</dbReference>
<evidence type="ECO:0000313" key="5">
    <source>
        <dbReference type="Proteomes" id="UP000520814"/>
    </source>
</evidence>
<dbReference type="Gene3D" id="3.90.79.10">
    <property type="entry name" value="Nucleoside Triphosphate Pyrophosphohydrolase"/>
    <property type="match status" value="1"/>
</dbReference>
<dbReference type="PANTHER" id="PTHR11839:SF18">
    <property type="entry name" value="NUDIX HYDROLASE DOMAIN-CONTAINING PROTEIN"/>
    <property type="match status" value="1"/>
</dbReference>
<comment type="caution">
    <text evidence="4">The sequence shown here is derived from an EMBL/GenBank/DDBJ whole genome shotgun (WGS) entry which is preliminary data.</text>
</comment>
<dbReference type="AlphaFoldDB" id="A0A7W9STY9"/>
<dbReference type="InterPro" id="IPR000086">
    <property type="entry name" value="NUDIX_hydrolase_dom"/>
</dbReference>
<dbReference type="RefSeq" id="WP_184202403.1">
    <property type="nucleotide sequence ID" value="NZ_JACHGW010000004.1"/>
</dbReference>
<comment type="cofactor">
    <cofactor evidence="1">
        <name>Mg(2+)</name>
        <dbReference type="ChEBI" id="CHEBI:18420"/>
    </cofactor>
</comment>
<dbReference type="GO" id="GO:0047631">
    <property type="term" value="F:ADP-ribose diphosphatase activity"/>
    <property type="evidence" value="ECO:0007669"/>
    <property type="project" value="UniProtKB-EC"/>
</dbReference>
<evidence type="ECO:0000313" key="4">
    <source>
        <dbReference type="EMBL" id="MBB6052781.1"/>
    </source>
</evidence>
<proteinExistence type="predicted"/>
<evidence type="ECO:0000259" key="3">
    <source>
        <dbReference type="PROSITE" id="PS51462"/>
    </source>
</evidence>
<dbReference type="PROSITE" id="PS51462">
    <property type="entry name" value="NUDIX"/>
    <property type="match status" value="1"/>
</dbReference>
<keyword evidence="2 4" id="KW-0378">Hydrolase</keyword>
<dbReference type="GO" id="GO:0005829">
    <property type="term" value="C:cytosol"/>
    <property type="evidence" value="ECO:0007669"/>
    <property type="project" value="TreeGrafter"/>
</dbReference>
<dbReference type="GO" id="GO:0006753">
    <property type="term" value="P:nucleoside phosphate metabolic process"/>
    <property type="evidence" value="ECO:0007669"/>
    <property type="project" value="TreeGrafter"/>
</dbReference>
<sequence>MDLTETVTESQRLYEGRVVSLRLDSVLLPNGKPGKREVVEHSGAIAVVPLDAEGNVLLVRQFRLPTGGTLLEVPAGGIEAGEDPALAAGRELAEEIGFVPGKLTPLYEAYVAPGYCTEKIWGYLAEDLTPAPDAHTDADEFVETVPLPLDDALAAISDGRILDMKSVACLTMAARVLAQRGIARM</sequence>
<accession>A0A7W9STY9</accession>
<feature type="domain" description="Nudix hydrolase" evidence="3">
    <location>
        <begin position="40"/>
        <end position="169"/>
    </location>
</feature>
<dbReference type="PANTHER" id="PTHR11839">
    <property type="entry name" value="UDP/ADP-SUGAR PYROPHOSPHATASE"/>
    <property type="match status" value="1"/>
</dbReference>
<dbReference type="SUPFAM" id="SSF55811">
    <property type="entry name" value="Nudix"/>
    <property type="match status" value="1"/>
</dbReference>
<evidence type="ECO:0000256" key="2">
    <source>
        <dbReference type="ARBA" id="ARBA00022801"/>
    </source>
</evidence>
<dbReference type="EMBL" id="JACHGW010000004">
    <property type="protein sequence ID" value="MBB6052781.1"/>
    <property type="molecule type" value="Genomic_DNA"/>
</dbReference>
<dbReference type="GO" id="GO:0019693">
    <property type="term" value="P:ribose phosphate metabolic process"/>
    <property type="evidence" value="ECO:0007669"/>
    <property type="project" value="TreeGrafter"/>
</dbReference>
<keyword evidence="5" id="KW-1185">Reference proteome</keyword>
<evidence type="ECO:0000256" key="1">
    <source>
        <dbReference type="ARBA" id="ARBA00001946"/>
    </source>
</evidence>
<organism evidence="4 5">
    <name type="scientific">Armatimonas rosea</name>
    <dbReference type="NCBI Taxonomy" id="685828"/>
    <lineage>
        <taxon>Bacteria</taxon>
        <taxon>Bacillati</taxon>
        <taxon>Armatimonadota</taxon>
        <taxon>Armatimonadia</taxon>
        <taxon>Armatimonadales</taxon>
        <taxon>Armatimonadaceae</taxon>
        <taxon>Armatimonas</taxon>
    </lineage>
</organism>
<reference evidence="4 5" key="1">
    <citation type="submission" date="2020-08" db="EMBL/GenBank/DDBJ databases">
        <title>Genomic Encyclopedia of Type Strains, Phase IV (KMG-IV): sequencing the most valuable type-strain genomes for metagenomic binning, comparative biology and taxonomic classification.</title>
        <authorList>
            <person name="Goeker M."/>
        </authorList>
    </citation>
    <scope>NUCLEOTIDE SEQUENCE [LARGE SCALE GENOMIC DNA]</scope>
    <source>
        <strain evidence="4 5">DSM 23562</strain>
    </source>
</reference>
<name>A0A7W9STY9_ARMRO</name>
<dbReference type="PROSITE" id="PS00893">
    <property type="entry name" value="NUDIX_BOX"/>
    <property type="match status" value="1"/>
</dbReference>
<dbReference type="InterPro" id="IPR020084">
    <property type="entry name" value="NUDIX_hydrolase_CS"/>
</dbReference>
<protein>
    <submittedName>
        <fullName evidence="4">ADP-ribose pyrophosphatase</fullName>
        <ecNumber evidence="4">3.6.1.13</ecNumber>
    </submittedName>
</protein>
<dbReference type="InterPro" id="IPR015797">
    <property type="entry name" value="NUDIX_hydrolase-like_dom_sf"/>
</dbReference>